<dbReference type="SUPFAM" id="SSF46689">
    <property type="entry name" value="Homeodomain-like"/>
    <property type="match status" value="1"/>
</dbReference>
<dbReference type="Gene3D" id="1.10.357.10">
    <property type="entry name" value="Tetracycline Repressor, domain 2"/>
    <property type="match status" value="1"/>
</dbReference>
<evidence type="ECO:0000313" key="4">
    <source>
        <dbReference type="EMBL" id="PZL73412.1"/>
    </source>
</evidence>
<evidence type="ECO:0000256" key="2">
    <source>
        <dbReference type="PROSITE-ProRule" id="PRU00335"/>
    </source>
</evidence>
<dbReference type="PRINTS" id="PR00455">
    <property type="entry name" value="HTHTETR"/>
</dbReference>
<evidence type="ECO:0000256" key="1">
    <source>
        <dbReference type="ARBA" id="ARBA00023125"/>
    </source>
</evidence>
<reference evidence="4 5" key="1">
    <citation type="submission" date="2017-11" db="EMBL/GenBank/DDBJ databases">
        <title>Draft genome sequence of Enterococcus plantarum TRW2 strain isolated from lettuce.</title>
        <authorList>
            <person name="Kim E.B."/>
            <person name="Marco M.L."/>
            <person name="Williams T.R."/>
            <person name="You I.H."/>
        </authorList>
    </citation>
    <scope>NUCLEOTIDE SEQUENCE [LARGE SCALE GENOMIC DNA]</scope>
    <source>
        <strain evidence="4 5">TRW2</strain>
    </source>
</reference>
<comment type="caution">
    <text evidence="4">The sequence shown here is derived from an EMBL/GenBank/DDBJ whole genome shotgun (WGS) entry which is preliminary data.</text>
</comment>
<organism evidence="4 5">
    <name type="scientific">Enterococcus plantarum</name>
    <dbReference type="NCBI Taxonomy" id="1077675"/>
    <lineage>
        <taxon>Bacteria</taxon>
        <taxon>Bacillati</taxon>
        <taxon>Bacillota</taxon>
        <taxon>Bacilli</taxon>
        <taxon>Lactobacillales</taxon>
        <taxon>Enterococcaceae</taxon>
        <taxon>Enterococcus</taxon>
    </lineage>
</organism>
<dbReference type="STRING" id="1077675.BCR22_04720"/>
<proteinExistence type="predicted"/>
<protein>
    <submittedName>
        <fullName evidence="4">TetR/AcrR family transcriptional regulator</fullName>
    </submittedName>
</protein>
<dbReference type="InterPro" id="IPR009057">
    <property type="entry name" value="Homeodomain-like_sf"/>
</dbReference>
<evidence type="ECO:0000259" key="3">
    <source>
        <dbReference type="PROSITE" id="PS50977"/>
    </source>
</evidence>
<name>A0A2W4BJG3_9ENTE</name>
<feature type="domain" description="HTH tetR-type" evidence="3">
    <location>
        <begin position="6"/>
        <end position="66"/>
    </location>
</feature>
<accession>A0A2W4BJG3</accession>
<keyword evidence="1 2" id="KW-0238">DNA-binding</keyword>
<dbReference type="GO" id="GO:0003677">
    <property type="term" value="F:DNA binding"/>
    <property type="evidence" value="ECO:0007669"/>
    <property type="project" value="UniProtKB-UniRule"/>
</dbReference>
<dbReference type="Proteomes" id="UP000249828">
    <property type="component" value="Unassembled WGS sequence"/>
</dbReference>
<sequence>MVRKKIYKKEHILAAAQDLLLEKGFSFITARNVAKHMEISTQPIYLEFKNMEELKLTLLKTIHVFLENEFFSKIKTSNNCANFALNYIDLAKTNKKLYISLFVEPHSYGKELQKLFFSSFQKYLLNDDNYRKVSNEQLETLHKNIWIVAAGIASLSGSGIVNQTEGQLIALFTTIEKNSGIS</sequence>
<keyword evidence="5" id="KW-1185">Reference proteome</keyword>
<dbReference type="Pfam" id="PF00440">
    <property type="entry name" value="TetR_N"/>
    <property type="match status" value="1"/>
</dbReference>
<gene>
    <name evidence="4" type="ORF">CI088_08765</name>
</gene>
<dbReference type="PROSITE" id="PS50977">
    <property type="entry name" value="HTH_TETR_2"/>
    <property type="match status" value="1"/>
</dbReference>
<evidence type="ECO:0000313" key="5">
    <source>
        <dbReference type="Proteomes" id="UP000249828"/>
    </source>
</evidence>
<dbReference type="InterPro" id="IPR001647">
    <property type="entry name" value="HTH_TetR"/>
</dbReference>
<dbReference type="RefSeq" id="WP_111247902.1">
    <property type="nucleotide sequence ID" value="NZ_PIEU01000069.1"/>
</dbReference>
<dbReference type="EMBL" id="PIEU01000069">
    <property type="protein sequence ID" value="PZL73412.1"/>
    <property type="molecule type" value="Genomic_DNA"/>
</dbReference>
<dbReference type="AlphaFoldDB" id="A0A2W4BJG3"/>
<feature type="DNA-binding region" description="H-T-H motif" evidence="2">
    <location>
        <begin position="29"/>
        <end position="48"/>
    </location>
</feature>